<dbReference type="CDD" id="cd03057">
    <property type="entry name" value="GST_N_Beta"/>
    <property type="match status" value="1"/>
</dbReference>
<dbReference type="Proteomes" id="UP001597294">
    <property type="component" value="Unassembled WGS sequence"/>
</dbReference>
<evidence type="ECO:0000313" key="4">
    <source>
        <dbReference type="Proteomes" id="UP001597294"/>
    </source>
</evidence>
<feature type="domain" description="GST C-terminal" evidence="2">
    <location>
        <begin position="87"/>
        <end position="203"/>
    </location>
</feature>
<dbReference type="InterPro" id="IPR036282">
    <property type="entry name" value="Glutathione-S-Trfase_C_sf"/>
</dbReference>
<keyword evidence="3" id="KW-0808">Transferase</keyword>
<dbReference type="SFLD" id="SFLDG01150">
    <property type="entry name" value="Main.1:_Beta-like"/>
    <property type="match status" value="1"/>
</dbReference>
<dbReference type="CDD" id="cd03188">
    <property type="entry name" value="GST_C_Beta"/>
    <property type="match status" value="1"/>
</dbReference>
<feature type="domain" description="GST N-terminal" evidence="1">
    <location>
        <begin position="1"/>
        <end position="81"/>
    </location>
</feature>
<dbReference type="InterPro" id="IPR036249">
    <property type="entry name" value="Thioredoxin-like_sf"/>
</dbReference>
<reference evidence="4" key="1">
    <citation type="journal article" date="2019" name="Int. J. Syst. Evol. Microbiol.">
        <title>The Global Catalogue of Microorganisms (GCM) 10K type strain sequencing project: providing services to taxonomists for standard genome sequencing and annotation.</title>
        <authorList>
            <consortium name="The Broad Institute Genomics Platform"/>
            <consortium name="The Broad Institute Genome Sequencing Center for Infectious Disease"/>
            <person name="Wu L."/>
            <person name="Ma J."/>
        </authorList>
    </citation>
    <scope>NUCLEOTIDE SEQUENCE [LARGE SCALE GENOMIC DNA]</scope>
    <source>
        <strain evidence="4">CGMCC 4.7192</strain>
    </source>
</reference>
<evidence type="ECO:0000313" key="3">
    <source>
        <dbReference type="EMBL" id="MFD2206124.1"/>
    </source>
</evidence>
<dbReference type="RefSeq" id="WP_380251395.1">
    <property type="nucleotide sequence ID" value="NZ_JBHUII010000004.1"/>
</dbReference>
<sequence>MKLFYKPGACPLASHIILHETAATFEIEEVDTDAGLTKSGRNYKEINPKGYVPALELSTGEVLTEGPSILQYIADQHPQSGLVPANGTVAKARMQEYLNYTGAELHKAFSPLFSGSSTDEEKQKAIINVGTKFDYLNELFSDGRTYLLGDQFSVADAYMFVVSNWSNFVGIELSKWSNVAAFVERVANRRSSQAAMKAEGLLG</sequence>
<comment type="caution">
    <text evidence="3">The sequence shown here is derived from an EMBL/GenBank/DDBJ whole genome shotgun (WGS) entry which is preliminary data.</text>
</comment>
<dbReference type="GO" id="GO:0004364">
    <property type="term" value="F:glutathione transferase activity"/>
    <property type="evidence" value="ECO:0007669"/>
    <property type="project" value="UniProtKB-EC"/>
</dbReference>
<accession>A0ABW5BKQ6</accession>
<dbReference type="InterPro" id="IPR004046">
    <property type="entry name" value="GST_C"/>
</dbReference>
<protein>
    <submittedName>
        <fullName evidence="3">Glutathione transferase GstA</fullName>
        <ecNumber evidence="3">2.5.1.18</ecNumber>
    </submittedName>
</protein>
<proteinExistence type="predicted"/>
<name>A0ABW5BKQ6_9PROT</name>
<dbReference type="EMBL" id="JBHUII010000004">
    <property type="protein sequence ID" value="MFD2206124.1"/>
    <property type="molecule type" value="Genomic_DNA"/>
</dbReference>
<dbReference type="SUPFAM" id="SSF52833">
    <property type="entry name" value="Thioredoxin-like"/>
    <property type="match status" value="1"/>
</dbReference>
<dbReference type="Pfam" id="PF13409">
    <property type="entry name" value="GST_N_2"/>
    <property type="match status" value="1"/>
</dbReference>
<dbReference type="SUPFAM" id="SSF47616">
    <property type="entry name" value="GST C-terminal domain-like"/>
    <property type="match status" value="1"/>
</dbReference>
<organism evidence="3 4">
    <name type="scientific">Kiloniella antarctica</name>
    <dbReference type="NCBI Taxonomy" id="1550907"/>
    <lineage>
        <taxon>Bacteria</taxon>
        <taxon>Pseudomonadati</taxon>
        <taxon>Pseudomonadota</taxon>
        <taxon>Alphaproteobacteria</taxon>
        <taxon>Rhodospirillales</taxon>
        <taxon>Kiloniellaceae</taxon>
        <taxon>Kiloniella</taxon>
    </lineage>
</organism>
<dbReference type="Gene3D" id="1.20.1050.10">
    <property type="match status" value="1"/>
</dbReference>
<evidence type="ECO:0000259" key="1">
    <source>
        <dbReference type="PROSITE" id="PS50404"/>
    </source>
</evidence>
<dbReference type="SFLD" id="SFLDG00358">
    <property type="entry name" value="Main_(cytGST)"/>
    <property type="match status" value="1"/>
</dbReference>
<dbReference type="EC" id="2.5.1.18" evidence="3"/>
<dbReference type="PROSITE" id="PS50405">
    <property type="entry name" value="GST_CTER"/>
    <property type="match status" value="1"/>
</dbReference>
<dbReference type="PROSITE" id="PS50404">
    <property type="entry name" value="GST_NTER"/>
    <property type="match status" value="1"/>
</dbReference>
<dbReference type="NCBIfam" id="NF007831">
    <property type="entry name" value="PRK10542.1"/>
    <property type="match status" value="1"/>
</dbReference>
<dbReference type="InterPro" id="IPR010987">
    <property type="entry name" value="Glutathione-S-Trfase_C-like"/>
</dbReference>
<evidence type="ECO:0000259" key="2">
    <source>
        <dbReference type="PROSITE" id="PS50405"/>
    </source>
</evidence>
<gene>
    <name evidence="3" type="primary">gstA</name>
    <name evidence="3" type="ORF">ACFSKO_10890</name>
</gene>
<dbReference type="Pfam" id="PF00043">
    <property type="entry name" value="GST_C"/>
    <property type="match status" value="1"/>
</dbReference>
<dbReference type="SFLD" id="SFLDS00019">
    <property type="entry name" value="Glutathione_Transferase_(cytos"/>
    <property type="match status" value="1"/>
</dbReference>
<dbReference type="Gene3D" id="3.40.30.10">
    <property type="entry name" value="Glutaredoxin"/>
    <property type="match status" value="1"/>
</dbReference>
<dbReference type="PANTHER" id="PTHR44051:SF8">
    <property type="entry name" value="GLUTATHIONE S-TRANSFERASE GSTA"/>
    <property type="match status" value="1"/>
</dbReference>
<keyword evidence="4" id="KW-1185">Reference proteome</keyword>
<dbReference type="PANTHER" id="PTHR44051">
    <property type="entry name" value="GLUTATHIONE S-TRANSFERASE-RELATED"/>
    <property type="match status" value="1"/>
</dbReference>
<dbReference type="InterPro" id="IPR040079">
    <property type="entry name" value="Glutathione_S-Trfase"/>
</dbReference>
<dbReference type="InterPro" id="IPR004045">
    <property type="entry name" value="Glutathione_S-Trfase_N"/>
</dbReference>